<proteinExistence type="predicted"/>
<evidence type="ECO:0000256" key="3">
    <source>
        <dbReference type="ARBA" id="ARBA00023326"/>
    </source>
</evidence>
<dbReference type="InterPro" id="IPR002509">
    <property type="entry name" value="NODB_dom"/>
</dbReference>
<feature type="chain" id="PRO_5045670722" description="Fibronectin type-III domain-containing protein" evidence="5">
    <location>
        <begin position="43"/>
        <end position="1168"/>
    </location>
</feature>
<dbReference type="Pfam" id="PF00041">
    <property type="entry name" value="fn3"/>
    <property type="match status" value="4"/>
</dbReference>
<dbReference type="InterPro" id="IPR050964">
    <property type="entry name" value="Striated_Muscle_Regulatory"/>
</dbReference>
<keyword evidence="3" id="KW-0624">Polysaccharide degradation</keyword>
<dbReference type="SMART" id="SM00060">
    <property type="entry name" value="FN3"/>
    <property type="match status" value="4"/>
</dbReference>
<name>A0ABP9S402_9MICC</name>
<feature type="domain" description="Fibronectin type-III" evidence="6">
    <location>
        <begin position="813"/>
        <end position="910"/>
    </location>
</feature>
<dbReference type="InterPro" id="IPR003961">
    <property type="entry name" value="FN3_dom"/>
</dbReference>
<accession>A0ABP9S402</accession>
<evidence type="ECO:0000259" key="6">
    <source>
        <dbReference type="PROSITE" id="PS50853"/>
    </source>
</evidence>
<feature type="region of interest" description="Disordered" evidence="4">
    <location>
        <begin position="995"/>
        <end position="1015"/>
    </location>
</feature>
<feature type="domain" description="Fibronectin type-III" evidence="6">
    <location>
        <begin position="454"/>
        <end position="551"/>
    </location>
</feature>
<keyword evidence="2" id="KW-0378">Hydrolase</keyword>
<dbReference type="CDD" id="cd00063">
    <property type="entry name" value="FN3"/>
    <property type="match status" value="4"/>
</dbReference>
<dbReference type="InterPro" id="IPR013320">
    <property type="entry name" value="ConA-like_dom_sf"/>
</dbReference>
<dbReference type="EMBL" id="BAABKK010000006">
    <property type="protein sequence ID" value="GAA5191099.1"/>
    <property type="molecule type" value="Genomic_DNA"/>
</dbReference>
<dbReference type="SUPFAM" id="SSF88713">
    <property type="entry name" value="Glycoside hydrolase/deacetylase"/>
    <property type="match status" value="1"/>
</dbReference>
<organism evidence="7 8">
    <name type="scientific">Arthrobacter gyeryongensis</name>
    <dbReference type="NCBI Taxonomy" id="1650592"/>
    <lineage>
        <taxon>Bacteria</taxon>
        <taxon>Bacillati</taxon>
        <taxon>Actinomycetota</taxon>
        <taxon>Actinomycetes</taxon>
        <taxon>Micrococcales</taxon>
        <taxon>Micrococcaceae</taxon>
        <taxon>Arthrobacter</taxon>
    </lineage>
</organism>
<comment type="caution">
    <text evidence="7">The sequence shown here is derived from an EMBL/GenBank/DDBJ whole genome shotgun (WGS) entry which is preliminary data.</text>
</comment>
<feature type="domain" description="Fibronectin type-III" evidence="6">
    <location>
        <begin position="912"/>
        <end position="1009"/>
    </location>
</feature>
<feature type="compositionally biased region" description="Low complexity" evidence="4">
    <location>
        <begin position="995"/>
        <end position="1014"/>
    </location>
</feature>
<dbReference type="InterPro" id="IPR011330">
    <property type="entry name" value="Glyco_hydro/deAcase_b/a-brl"/>
</dbReference>
<dbReference type="SUPFAM" id="SSF49265">
    <property type="entry name" value="Fibronectin type III"/>
    <property type="match status" value="2"/>
</dbReference>
<dbReference type="Gene3D" id="2.60.40.10">
    <property type="entry name" value="Immunoglobulins"/>
    <property type="match status" value="4"/>
</dbReference>
<dbReference type="InterPro" id="IPR013783">
    <property type="entry name" value="Ig-like_fold"/>
</dbReference>
<evidence type="ECO:0000256" key="5">
    <source>
        <dbReference type="SAM" id="SignalP"/>
    </source>
</evidence>
<dbReference type="Pfam" id="PF01522">
    <property type="entry name" value="Polysacc_deac_1"/>
    <property type="match status" value="1"/>
</dbReference>
<evidence type="ECO:0000313" key="7">
    <source>
        <dbReference type="EMBL" id="GAA5191099.1"/>
    </source>
</evidence>
<keyword evidence="3" id="KW-0119">Carbohydrate metabolism</keyword>
<evidence type="ECO:0000256" key="2">
    <source>
        <dbReference type="ARBA" id="ARBA00023295"/>
    </source>
</evidence>
<evidence type="ECO:0000313" key="8">
    <source>
        <dbReference type="Proteomes" id="UP001500200"/>
    </source>
</evidence>
<dbReference type="Gene3D" id="2.60.120.260">
    <property type="entry name" value="Galactose-binding domain-like"/>
    <property type="match status" value="3"/>
</dbReference>
<dbReference type="PANTHER" id="PTHR13817:SF73">
    <property type="entry name" value="FIBRONECTIN TYPE-III DOMAIN-CONTAINING PROTEIN"/>
    <property type="match status" value="1"/>
</dbReference>
<dbReference type="PANTHER" id="PTHR13817">
    <property type="entry name" value="TITIN"/>
    <property type="match status" value="1"/>
</dbReference>
<dbReference type="InterPro" id="IPR036116">
    <property type="entry name" value="FN3_sf"/>
</dbReference>
<keyword evidence="2" id="KW-0326">Glycosidase</keyword>
<keyword evidence="8" id="KW-1185">Reference proteome</keyword>
<dbReference type="PROSITE" id="PS50853">
    <property type="entry name" value="FN3"/>
    <property type="match status" value="4"/>
</dbReference>
<feature type="signal peptide" evidence="5">
    <location>
        <begin position="1"/>
        <end position="42"/>
    </location>
</feature>
<dbReference type="Gene3D" id="3.20.20.370">
    <property type="entry name" value="Glycoside hydrolase/deacetylase"/>
    <property type="match status" value="1"/>
</dbReference>
<evidence type="ECO:0000256" key="1">
    <source>
        <dbReference type="ARBA" id="ARBA00022737"/>
    </source>
</evidence>
<keyword evidence="5" id="KW-0732">Signal</keyword>
<feature type="domain" description="Fibronectin type-III" evidence="6">
    <location>
        <begin position="552"/>
        <end position="649"/>
    </location>
</feature>
<keyword evidence="1" id="KW-0677">Repeat</keyword>
<dbReference type="Proteomes" id="UP001500200">
    <property type="component" value="Unassembled WGS sequence"/>
</dbReference>
<dbReference type="PRINTS" id="PR00014">
    <property type="entry name" value="FNTYPEIII"/>
</dbReference>
<dbReference type="CDD" id="cd10967">
    <property type="entry name" value="CE4_GLA_like_6s"/>
    <property type="match status" value="1"/>
</dbReference>
<protein>
    <recommendedName>
        <fullName evidence="6">Fibronectin type-III domain-containing protein</fullName>
    </recommendedName>
</protein>
<gene>
    <name evidence="7" type="ORF">GCM10023346_09770</name>
</gene>
<dbReference type="SUPFAM" id="SSF49899">
    <property type="entry name" value="Concanavalin A-like lectins/glucanases"/>
    <property type="match status" value="2"/>
</dbReference>
<sequence length="1168" mass="117492">MVGSSTHEQMVKRHFGVRWAAVGACAAMVLALLSGFALPAHAAANTVITLTFDDGNADQLTAAATLKNLGLHGTYFVPSGWIDQPSYFTSANLQQLYADGNEIAGHTVTHPDLVTLTSDEVTRQVCNGRVALANMGFKVTSFAYPFASLDPAVQTIVKNCGFNSARGLGDLYSKDDPGLPAAESIPPANPYDTAAPEEVDSTWTLSNLENSVTRAQAAGGGWVQLTFHHIAVGTDPTLTISPSLFNQFASWLAQQQTAGSIAVKTVDQVIGGAVQPLVSGPPVPPPPPQGTNMIQNPSLETLTSGIPLCWAAGGYGTNTPSFSVVSPGHTGNNAERLTMSGYVSGDAKLLPALDLGGCSPTGTPGHIYQLSAWYKSNVITQFEVYYRTGTGYWTYWTASPLFNANSNWTQITWTTPALPAGASGISYGLNIQSNGSITTDDYSMVDVTQAAATAPAAPTGVSATAGNASATVSWTAPANGGSPITSYTVTPSSGGTALAPVTVTGNPPSTTATVTGLTNGTVYTFTVTATNAIGTSPASAASAPVTPTAPTAPAAPAGVTATAGNASATVSWTAPANGGSPITSYTVTPTSGGTALAPVTVTGNPPSTTATVTGLTNGTAYTFTVTATNAVGTSTASAASAPVTPTAPVPGVTNGGFESGLSSWTTGGVRAPVASTTAHTGTGSALLGLASGAEPLGDSNLSQTITVPAAGTSTLSFWYQPHTADDTCSGTTCRYDWMEAQVRSTSGTVLASLFKLSSNSGAWTQLSANLSAYNGQSIVLWFNVHLDGSSPADDTWMYLDDVTLTNSQATPTAPSAPTGVTATAGNASAAVSWTAPNNGGSAITSYTVTPHAGTTTLAPVTVTGNPPATSTNVTGLSNGTAYTFTVTATNAIGTSPASAGSAPVTPTAGATAPAAPTGVTATAGNASATVSWTAPANGGSPITSYAITPHAGATTLAPVTVTGNPPATSTNVTGLTNGTAYTFTVTATNAIGTSPASAASAPATPTGTTTSAITNGGFESGLTAWTTGGVRAPVASTTAHTGTGSALLGLASGAEPLGDSSLSQTITVPATGTTTLSFWYQPHSQEDPCTGNACPYDWMEAQVRTTTNTTLGSLFKLCNNNGTWTQLTADLTAYKGQTITLWFNVHLDGSTPADDTWMYLDDITLTTG</sequence>
<evidence type="ECO:0000256" key="4">
    <source>
        <dbReference type="SAM" id="MobiDB-lite"/>
    </source>
</evidence>
<reference evidence="8" key="1">
    <citation type="journal article" date="2019" name="Int. J. Syst. Evol. Microbiol.">
        <title>The Global Catalogue of Microorganisms (GCM) 10K type strain sequencing project: providing services to taxonomists for standard genome sequencing and annotation.</title>
        <authorList>
            <consortium name="The Broad Institute Genomics Platform"/>
            <consortium name="The Broad Institute Genome Sequencing Center for Infectious Disease"/>
            <person name="Wu L."/>
            <person name="Ma J."/>
        </authorList>
    </citation>
    <scope>NUCLEOTIDE SEQUENCE [LARGE SCALE GENOMIC DNA]</scope>
    <source>
        <strain evidence="8">JCM 18514</strain>
    </source>
</reference>